<proteinExistence type="predicted"/>
<accession>A0ABQ5XLV4</accession>
<evidence type="ECO:0000313" key="2">
    <source>
        <dbReference type="EMBL" id="GLQ91551.1"/>
    </source>
</evidence>
<organism evidence="2 3">
    <name type="scientific">Dyella acidisoli</name>
    <dbReference type="NCBI Taxonomy" id="1867834"/>
    <lineage>
        <taxon>Bacteria</taxon>
        <taxon>Pseudomonadati</taxon>
        <taxon>Pseudomonadota</taxon>
        <taxon>Gammaproteobacteria</taxon>
        <taxon>Lysobacterales</taxon>
        <taxon>Rhodanobacteraceae</taxon>
        <taxon>Dyella</taxon>
    </lineage>
</organism>
<dbReference type="PANTHER" id="PTHR30251">
    <property type="entry name" value="PILUS ASSEMBLY CHAPERONE"/>
    <property type="match status" value="1"/>
</dbReference>
<sequence>MIELRHGEGAVTITLQNLGDRSLYGQVRVFHWDQASDQDNLLTTQDLVASPPLIEIPAHGEQFVRLVRSDTGNSSEEQSYRLLIDELSAADNAGENGVMIRLRYSVPVFVEPDGMTGAPALTWHARHDAGGWWLRVTNTGRRRARISMVQFVTADGKTYMVDKGLLGYALAGRSMQWRVNLDSHSELKAPLNIRADVNALPIEDHVAIDTSP</sequence>
<keyword evidence="3" id="KW-1185">Reference proteome</keyword>
<comment type="caution">
    <text evidence="2">The sequence shown here is derived from an EMBL/GenBank/DDBJ whole genome shotgun (WGS) entry which is preliminary data.</text>
</comment>
<protein>
    <submittedName>
        <fullName evidence="2">Pilus assembly protein PapD</fullName>
    </submittedName>
</protein>
<dbReference type="InterPro" id="IPR050643">
    <property type="entry name" value="Periplasmic_pilus_chap"/>
</dbReference>
<dbReference type="InterPro" id="IPR008962">
    <property type="entry name" value="PapD-like_sf"/>
</dbReference>
<reference evidence="3" key="1">
    <citation type="journal article" date="2019" name="Int. J. Syst. Evol. Microbiol.">
        <title>The Global Catalogue of Microorganisms (GCM) 10K type strain sequencing project: providing services to taxonomists for standard genome sequencing and annotation.</title>
        <authorList>
            <consortium name="The Broad Institute Genomics Platform"/>
            <consortium name="The Broad Institute Genome Sequencing Center for Infectious Disease"/>
            <person name="Wu L."/>
            <person name="Ma J."/>
        </authorList>
    </citation>
    <scope>NUCLEOTIDE SEQUENCE [LARGE SCALE GENOMIC DNA]</scope>
    <source>
        <strain evidence="3">NBRC 111980</strain>
    </source>
</reference>
<evidence type="ECO:0000259" key="1">
    <source>
        <dbReference type="Pfam" id="PF00345"/>
    </source>
</evidence>
<feature type="domain" description="Pili assembly chaperone N-terminal" evidence="1">
    <location>
        <begin position="3"/>
        <end position="115"/>
    </location>
</feature>
<name>A0ABQ5XLV4_9GAMM</name>
<dbReference type="EMBL" id="BSOB01000005">
    <property type="protein sequence ID" value="GLQ91551.1"/>
    <property type="molecule type" value="Genomic_DNA"/>
</dbReference>
<evidence type="ECO:0000313" key="3">
    <source>
        <dbReference type="Proteomes" id="UP001156670"/>
    </source>
</evidence>
<dbReference type="Gene3D" id="2.60.40.10">
    <property type="entry name" value="Immunoglobulins"/>
    <property type="match status" value="1"/>
</dbReference>
<dbReference type="Pfam" id="PF00345">
    <property type="entry name" value="PapD_N"/>
    <property type="match status" value="1"/>
</dbReference>
<dbReference type="SUPFAM" id="SSF49354">
    <property type="entry name" value="PapD-like"/>
    <property type="match status" value="1"/>
</dbReference>
<gene>
    <name evidence="2" type="ORF">GCM10007901_05010</name>
</gene>
<dbReference type="InterPro" id="IPR016147">
    <property type="entry name" value="Pili_assmbl_chaperone_N"/>
</dbReference>
<dbReference type="Proteomes" id="UP001156670">
    <property type="component" value="Unassembled WGS sequence"/>
</dbReference>
<dbReference type="PANTHER" id="PTHR30251:SF4">
    <property type="entry name" value="SLR1668 PROTEIN"/>
    <property type="match status" value="1"/>
</dbReference>
<dbReference type="InterPro" id="IPR013783">
    <property type="entry name" value="Ig-like_fold"/>
</dbReference>